<dbReference type="Pfam" id="PF05532">
    <property type="entry name" value="CsbD"/>
    <property type="match status" value="1"/>
</dbReference>
<dbReference type="SUPFAM" id="SSF69047">
    <property type="entry name" value="Hypothetical protein YjbJ"/>
    <property type="match status" value="1"/>
</dbReference>
<accession>A0A850PD29</accession>
<evidence type="ECO:0000256" key="2">
    <source>
        <dbReference type="SAM" id="MobiDB-lite"/>
    </source>
</evidence>
<proteinExistence type="inferred from homology"/>
<dbReference type="EMBL" id="JABXXR010000042">
    <property type="protein sequence ID" value="NVN40410.1"/>
    <property type="molecule type" value="Genomic_DNA"/>
</dbReference>
<dbReference type="Gene3D" id="1.10.1470.10">
    <property type="entry name" value="YjbJ"/>
    <property type="match status" value="1"/>
</dbReference>
<protein>
    <submittedName>
        <fullName evidence="4">CsbD family protein</fullName>
    </submittedName>
</protein>
<dbReference type="InterPro" id="IPR036629">
    <property type="entry name" value="YjbJ_sf"/>
</dbReference>
<reference evidence="4 5" key="1">
    <citation type="submission" date="2020-06" db="EMBL/GenBank/DDBJ databases">
        <title>Description of novel acetic acid bacteria.</title>
        <authorList>
            <person name="Sombolestani A."/>
        </authorList>
    </citation>
    <scope>NUCLEOTIDE SEQUENCE [LARGE SCALE GENOMIC DNA]</scope>
    <source>
        <strain evidence="4 5">LMG 27010</strain>
    </source>
</reference>
<comment type="caution">
    <text evidence="4">The sequence shown here is derived from an EMBL/GenBank/DDBJ whole genome shotgun (WGS) entry which is preliminary data.</text>
</comment>
<gene>
    <name evidence="4" type="ORF">HUK82_07515</name>
</gene>
<dbReference type="Proteomes" id="UP000585665">
    <property type="component" value="Unassembled WGS sequence"/>
</dbReference>
<dbReference type="InterPro" id="IPR008462">
    <property type="entry name" value="CsbD"/>
</dbReference>
<name>A0A850PD29_9PROT</name>
<dbReference type="AlphaFoldDB" id="A0A850PD29"/>
<dbReference type="RefSeq" id="WP_176613377.1">
    <property type="nucleotide sequence ID" value="NZ_JABXXR010000042.1"/>
</dbReference>
<evidence type="ECO:0000313" key="5">
    <source>
        <dbReference type="Proteomes" id="UP000585665"/>
    </source>
</evidence>
<comment type="similarity">
    <text evidence="1">Belongs to the UPF0337 (CsbD) family.</text>
</comment>
<organism evidence="4 5">
    <name type="scientific">Ameyamaea chiangmaiensis</name>
    <dbReference type="NCBI Taxonomy" id="442969"/>
    <lineage>
        <taxon>Bacteria</taxon>
        <taxon>Pseudomonadati</taxon>
        <taxon>Pseudomonadota</taxon>
        <taxon>Alphaproteobacteria</taxon>
        <taxon>Acetobacterales</taxon>
        <taxon>Acetobacteraceae</taxon>
        <taxon>Ameyamaea</taxon>
    </lineage>
</organism>
<feature type="domain" description="CsbD-like" evidence="3">
    <location>
        <begin position="6"/>
        <end position="58"/>
    </location>
</feature>
<evidence type="ECO:0000259" key="3">
    <source>
        <dbReference type="Pfam" id="PF05532"/>
    </source>
</evidence>
<feature type="region of interest" description="Disordered" evidence="2">
    <location>
        <begin position="1"/>
        <end position="59"/>
    </location>
</feature>
<keyword evidence="5" id="KW-1185">Reference proteome</keyword>
<evidence type="ECO:0000256" key="1">
    <source>
        <dbReference type="ARBA" id="ARBA00009129"/>
    </source>
</evidence>
<sequence length="59" mass="6307">MSSMMDKVKGAGNSAMGKVKEEYGKGTNNPEVEAEGLAQQVKGKAQTTKGKIKDHIEKL</sequence>
<evidence type="ECO:0000313" key="4">
    <source>
        <dbReference type="EMBL" id="NVN40410.1"/>
    </source>
</evidence>